<feature type="coiled-coil region" evidence="1">
    <location>
        <begin position="493"/>
        <end position="544"/>
    </location>
</feature>
<gene>
    <name evidence="3" type="ORF">HII31_09688</name>
</gene>
<comment type="caution">
    <text evidence="3">The sequence shown here is derived from an EMBL/GenBank/DDBJ whole genome shotgun (WGS) entry which is preliminary data.</text>
</comment>
<evidence type="ECO:0000256" key="1">
    <source>
        <dbReference type="SAM" id="Coils"/>
    </source>
</evidence>
<feature type="region of interest" description="Disordered" evidence="2">
    <location>
        <begin position="96"/>
        <end position="183"/>
    </location>
</feature>
<evidence type="ECO:0000313" key="4">
    <source>
        <dbReference type="Proteomes" id="UP000660729"/>
    </source>
</evidence>
<keyword evidence="4" id="KW-1185">Reference proteome</keyword>
<feature type="compositionally biased region" description="Polar residues" evidence="2">
    <location>
        <begin position="1"/>
        <end position="11"/>
    </location>
</feature>
<feature type="compositionally biased region" description="Low complexity" evidence="2">
    <location>
        <begin position="407"/>
        <end position="417"/>
    </location>
</feature>
<evidence type="ECO:0000256" key="2">
    <source>
        <dbReference type="SAM" id="MobiDB-lite"/>
    </source>
</evidence>
<dbReference type="EMBL" id="JABCIY010000204">
    <property type="protein sequence ID" value="KAF7188765.1"/>
    <property type="molecule type" value="Genomic_DNA"/>
</dbReference>
<proteinExistence type="predicted"/>
<feature type="compositionally biased region" description="Basic and acidic residues" evidence="2">
    <location>
        <begin position="160"/>
        <end position="180"/>
    </location>
</feature>
<accession>A0A8H6VJ89</accession>
<evidence type="ECO:0000313" key="3">
    <source>
        <dbReference type="EMBL" id="KAF7188765.1"/>
    </source>
</evidence>
<feature type="region of interest" description="Disordered" evidence="2">
    <location>
        <begin position="407"/>
        <end position="458"/>
    </location>
</feature>
<reference evidence="3" key="1">
    <citation type="submission" date="2020-04" db="EMBL/GenBank/DDBJ databases">
        <title>Draft genome resource of the tomato pathogen Pseudocercospora fuligena.</title>
        <authorList>
            <person name="Zaccaron A."/>
        </authorList>
    </citation>
    <scope>NUCLEOTIDE SEQUENCE</scope>
    <source>
        <strain evidence="3">PF001</strain>
    </source>
</reference>
<dbReference type="OrthoDB" id="3650389at2759"/>
<dbReference type="Proteomes" id="UP000660729">
    <property type="component" value="Unassembled WGS sequence"/>
</dbReference>
<dbReference type="AlphaFoldDB" id="A0A8H6VJ89"/>
<feature type="region of interest" description="Disordered" evidence="2">
    <location>
        <begin position="341"/>
        <end position="368"/>
    </location>
</feature>
<organism evidence="3 4">
    <name type="scientific">Pseudocercospora fuligena</name>
    <dbReference type="NCBI Taxonomy" id="685502"/>
    <lineage>
        <taxon>Eukaryota</taxon>
        <taxon>Fungi</taxon>
        <taxon>Dikarya</taxon>
        <taxon>Ascomycota</taxon>
        <taxon>Pezizomycotina</taxon>
        <taxon>Dothideomycetes</taxon>
        <taxon>Dothideomycetidae</taxon>
        <taxon>Mycosphaerellales</taxon>
        <taxon>Mycosphaerellaceae</taxon>
        <taxon>Pseudocercospora</taxon>
    </lineage>
</organism>
<protein>
    <submittedName>
        <fullName evidence="3">Uncharacterized protein</fullName>
    </submittedName>
</protein>
<keyword evidence="1" id="KW-0175">Coiled coil</keyword>
<name>A0A8H6VJ89_9PEZI</name>
<feature type="compositionally biased region" description="Polar residues" evidence="2">
    <location>
        <begin position="25"/>
        <end position="34"/>
    </location>
</feature>
<feature type="region of interest" description="Disordered" evidence="2">
    <location>
        <begin position="1"/>
        <end position="34"/>
    </location>
</feature>
<sequence length="589" mass="66358">MDTNIDQTTTRFPDESTAAPRHSKNLLQPNGRASISQESIWNRDGKEYNHEQQHLAPLRADSVVDVNEYLASPLPNLHADEDEAWPEMPFERLGYEEDEEDIVQSTHRTETPPPPNIMASIEKSDTPMTEVPDADDENALDPANSERQYHRHPHSGLQREIWRPGDGDGNQRTEYFDRGHPVPPEQRWRIFQSDIGEISWAKENFPPRFVWLDDRAAFEVSKSDIPKAKIQQWWPHDFGSPCRIRKNRAHIGRPAVKDESADGDAQYESVQLTGKGGIYYFTGQKDYKPVIYKKVRKAQPTEEELSRKRKAEELLLEEQEERKANPRAHGHNQYTARNKMVKHGAPSLSQKPAKPHNLPALPRANSQMRSTNTPFFVEKRLIGGIEDQARDSVANEAEKAAAAAAAARAGRSSSSSAYDRKPDVPSTVRAKSQLRQQADADDSPAPEPKAVSPVGDVDVPRQMSYIERKATVQKVAAQIINTVQNQEDVKRLANELADEKVKVGQKAKELERLQQQLKISESTIEEMKEAAEEDQTTIAQLEAALGGKDHEMEGVKAQVLAEKQKNVQLQLKIDAEKAAFEAALQGRMR</sequence>